<dbReference type="AlphaFoldDB" id="A0A5A5RT01"/>
<evidence type="ECO:0000313" key="1">
    <source>
        <dbReference type="EMBL" id="GCA77959.1"/>
    </source>
</evidence>
<accession>A0A5A5RT01</accession>
<evidence type="ECO:0008006" key="3">
    <source>
        <dbReference type="Google" id="ProtNLM"/>
    </source>
</evidence>
<organism evidence="1 2">
    <name type="scientific">Microcystis aeruginosa NIES-2520</name>
    <dbReference type="NCBI Taxonomy" id="2303982"/>
    <lineage>
        <taxon>Bacteria</taxon>
        <taxon>Bacillati</taxon>
        <taxon>Cyanobacteriota</taxon>
        <taxon>Cyanophyceae</taxon>
        <taxon>Oscillatoriophycideae</taxon>
        <taxon>Chroococcales</taxon>
        <taxon>Microcystaceae</taxon>
        <taxon>Microcystis</taxon>
    </lineage>
</organism>
<name>A0A5A5RT01_MICAE</name>
<protein>
    <recommendedName>
        <fullName evidence="3">Transposase</fullName>
    </recommendedName>
</protein>
<dbReference type="EMBL" id="BHVP01000245">
    <property type="protein sequence ID" value="GCA77959.1"/>
    <property type="molecule type" value="Genomic_DNA"/>
</dbReference>
<dbReference type="SUPFAM" id="SSF46689">
    <property type="entry name" value="Homeodomain-like"/>
    <property type="match status" value="1"/>
</dbReference>
<dbReference type="Proteomes" id="UP000324917">
    <property type="component" value="Unassembled WGS sequence"/>
</dbReference>
<dbReference type="InterPro" id="IPR009057">
    <property type="entry name" value="Homeodomain-like_sf"/>
</dbReference>
<sequence>MPKKKYIVDLTPSERSELSKITNKGKTAAYKMNHARILLKADINQEGGGWTDSKISESLNISRATIERVRQRFVEEGLESALKRKEQPNRRPKIIDGEKEAYLIALACSETPVGKSSWTLQMLADKMVELKVVEQVSIETIRQSLKKTNLNLGFMNLG</sequence>
<gene>
    <name evidence="1" type="ORF">MiTe_04822</name>
</gene>
<evidence type="ECO:0000313" key="2">
    <source>
        <dbReference type="Proteomes" id="UP000324917"/>
    </source>
</evidence>
<reference evidence="1 2" key="1">
    <citation type="submission" date="2018-09" db="EMBL/GenBank/DDBJ databases">
        <title>Evolutionary history of phycoerythrin pigmentation in the water bloom-forming cyanobacterium Microcystis aeruginosa.</title>
        <authorList>
            <person name="Tanabe Y."/>
            <person name="Tanabe Y."/>
            <person name="Yamaguchi H."/>
        </authorList>
    </citation>
    <scope>NUCLEOTIDE SEQUENCE [LARGE SCALE GENOMIC DNA]</scope>
    <source>
        <strain evidence="1 2">NIES-2520</strain>
    </source>
</reference>
<comment type="caution">
    <text evidence="1">The sequence shown here is derived from an EMBL/GenBank/DDBJ whole genome shotgun (WGS) entry which is preliminary data.</text>
</comment>
<proteinExistence type="predicted"/>
<dbReference type="Pfam" id="PF13565">
    <property type="entry name" value="HTH_32"/>
    <property type="match status" value="1"/>
</dbReference>